<evidence type="ECO:0000313" key="5">
    <source>
        <dbReference type="Proteomes" id="UP000070659"/>
    </source>
</evidence>
<accession>A0A132MJQ0</accession>
<organism evidence="2 5">
    <name type="scientific">Carbonactinospora thermoautotrophica</name>
    <dbReference type="NCBI Taxonomy" id="1469144"/>
    <lineage>
        <taxon>Bacteria</taxon>
        <taxon>Bacillati</taxon>
        <taxon>Actinomycetota</taxon>
        <taxon>Actinomycetes</taxon>
        <taxon>Kitasatosporales</taxon>
        <taxon>Carbonactinosporaceae</taxon>
        <taxon>Carbonactinospora</taxon>
    </lineage>
</organism>
<dbReference type="Proteomes" id="UP000070659">
    <property type="component" value="Unassembled WGS sequence"/>
</dbReference>
<dbReference type="Proteomes" id="UP000070188">
    <property type="component" value="Unassembled WGS sequence"/>
</dbReference>
<keyword evidence="1" id="KW-0812">Transmembrane</keyword>
<name>A0A132MJQ0_9ACTN</name>
<evidence type="ECO:0000313" key="4">
    <source>
        <dbReference type="Proteomes" id="UP000070188"/>
    </source>
</evidence>
<evidence type="ECO:0000256" key="1">
    <source>
        <dbReference type="SAM" id="Phobius"/>
    </source>
</evidence>
<reference evidence="2 5" key="1">
    <citation type="submission" date="2015-02" db="EMBL/GenBank/DDBJ databases">
        <title>Physiological reanalysis, assessment of diazotrophy, and genome sequences of multiple isolates of Streptomyces thermoautotrophicus.</title>
        <authorList>
            <person name="MacKellar D.C."/>
            <person name="Lieber L."/>
            <person name="Norman J."/>
            <person name="Bolger A."/>
            <person name="Tobin C."/>
            <person name="Murray J.W."/>
            <person name="Prell J."/>
        </authorList>
    </citation>
    <scope>NUCLEOTIDE SEQUENCE [LARGE SCALE GENOMIC DNA]</scope>
    <source>
        <strain evidence="2 5">UBT1</strain>
    </source>
</reference>
<protein>
    <submittedName>
        <fullName evidence="2">Membrane protein</fullName>
    </submittedName>
</protein>
<keyword evidence="4" id="KW-1185">Reference proteome</keyword>
<feature type="transmembrane region" description="Helical" evidence="1">
    <location>
        <begin position="44"/>
        <end position="67"/>
    </location>
</feature>
<dbReference type="AlphaFoldDB" id="A0A132MJQ0"/>
<dbReference type="RefSeq" id="WP_066890200.1">
    <property type="nucleotide sequence ID" value="NZ_CP171739.1"/>
</dbReference>
<dbReference type="PATRIC" id="fig|1469144.10.peg.4236"/>
<proteinExistence type="predicted"/>
<dbReference type="EMBL" id="JYIJ01000019">
    <property type="protein sequence ID" value="KWW98102.1"/>
    <property type="molecule type" value="Genomic_DNA"/>
</dbReference>
<feature type="transmembrane region" description="Helical" evidence="1">
    <location>
        <begin position="12"/>
        <end position="32"/>
    </location>
</feature>
<evidence type="ECO:0000313" key="3">
    <source>
        <dbReference type="EMBL" id="KWX02906.1"/>
    </source>
</evidence>
<gene>
    <name evidence="3" type="ORF">LI90_3955</name>
    <name evidence="2" type="ORF">TH66_22805</name>
</gene>
<comment type="caution">
    <text evidence="2">The sequence shown here is derived from an EMBL/GenBank/DDBJ whole genome shotgun (WGS) entry which is preliminary data.</text>
</comment>
<dbReference type="EMBL" id="LAXD01000001">
    <property type="protein sequence ID" value="KWX02906.1"/>
    <property type="molecule type" value="Genomic_DNA"/>
</dbReference>
<reference evidence="4" key="3">
    <citation type="submission" date="2015-04" db="EMBL/GenBank/DDBJ databases">
        <title>Physiological reanalysis, assessment of diazotrophy, and genome sequences of multiple isolates of Streptomyces thermoautotrophicus.</title>
        <authorList>
            <person name="MacKellar D.C."/>
            <person name="Lieber L."/>
            <person name="Norman J."/>
            <person name="Bolger A."/>
            <person name="Tobin C."/>
            <person name="Murray J.W."/>
            <person name="Chang R."/>
            <person name="Ford T."/>
            <person name="Nguyen P.Q."/>
            <person name="Woodward J."/>
            <person name="Permingeat H."/>
            <person name="Joshi N.S."/>
            <person name="Silver P.A."/>
            <person name="Usadel B."/>
            <person name="Rutherford A.W."/>
            <person name="Friesen M."/>
            <person name="Prell J."/>
        </authorList>
    </citation>
    <scope>NUCLEOTIDE SEQUENCE [LARGE SCALE GENOMIC DNA]</scope>
    <source>
        <strain evidence="4">H1</strain>
    </source>
</reference>
<keyword evidence="1" id="KW-1133">Transmembrane helix</keyword>
<evidence type="ECO:0000313" key="2">
    <source>
        <dbReference type="EMBL" id="KWW98102.1"/>
    </source>
</evidence>
<sequence length="80" mass="8475">MDTRDRRPGDLLVRAGGVVFAIGVVGVVATVLPLFLGTRPLPPAFYWLSMLAPLGLALALAGVLVAAQARRRAPRRRDAA</sequence>
<keyword evidence="1" id="KW-0472">Membrane</keyword>
<reference evidence="3" key="2">
    <citation type="submission" date="2015-04" db="EMBL/GenBank/DDBJ databases">
        <title>Physiological reanalysis, assessment of diazotrophy, and genome sequences of multiple isolates of Streptomyces thermoautotrophicus.</title>
        <authorList>
            <person name="MacKellar D.C."/>
            <person name="Lieber L."/>
            <person name="Norman J."/>
            <person name="Bolger A."/>
            <person name="Tobin C."/>
            <person name="Murray J.W."/>
            <person name="Woodward J."/>
            <person name="Friesen M."/>
            <person name="Prell J."/>
        </authorList>
    </citation>
    <scope>NUCLEOTIDE SEQUENCE [LARGE SCALE GENOMIC DNA]</scope>
    <source>
        <strain evidence="3">H1</strain>
    </source>
</reference>